<dbReference type="EMBL" id="FRAT01000001">
    <property type="protein sequence ID" value="SHK12277.1"/>
    <property type="molecule type" value="Genomic_DNA"/>
</dbReference>
<dbReference type="AlphaFoldDB" id="A0A1M6PWJ0"/>
<evidence type="ECO:0000313" key="5">
    <source>
        <dbReference type="Proteomes" id="UP000198940"/>
    </source>
</evidence>
<evidence type="ECO:0000313" key="4">
    <source>
        <dbReference type="Proteomes" id="UP000184031"/>
    </source>
</evidence>
<feature type="signal peptide" evidence="1">
    <location>
        <begin position="1"/>
        <end position="28"/>
    </location>
</feature>
<dbReference type="PROSITE" id="PS51257">
    <property type="entry name" value="PROKAR_LIPOPROTEIN"/>
    <property type="match status" value="1"/>
</dbReference>
<gene>
    <name evidence="2" type="ORF">SAMN04487891_101346</name>
    <name evidence="3" type="ORF">SAMN05216293_0350</name>
</gene>
<evidence type="ECO:0000256" key="1">
    <source>
        <dbReference type="SAM" id="SignalP"/>
    </source>
</evidence>
<reference evidence="3 4" key="1">
    <citation type="submission" date="2016-11" db="EMBL/GenBank/DDBJ databases">
        <authorList>
            <person name="Varghese N."/>
            <person name="Submissions S."/>
        </authorList>
    </citation>
    <scope>NUCLEOTIDE SEQUENCE [LARGE SCALE GENOMIC DNA]</scope>
    <source>
        <strain evidence="3 4">CGMCC 1.12174</strain>
        <strain evidence="2 5">DSM 26351</strain>
    </source>
</reference>
<accession>A0A1M6PWJ0</accession>
<dbReference type="STRING" id="1055723.SAMN05216293_0350"/>
<name>A0A1M6PWJ0_9FLAO</name>
<evidence type="ECO:0000313" key="2">
    <source>
        <dbReference type="EMBL" id="SFB68168.1"/>
    </source>
</evidence>
<dbReference type="Proteomes" id="UP000184031">
    <property type="component" value="Unassembled WGS sequence"/>
</dbReference>
<dbReference type="OrthoDB" id="1449550at2"/>
<protein>
    <submittedName>
        <fullName evidence="3">Uncharacterized protein</fullName>
    </submittedName>
</protein>
<comment type="caution">
    <text evidence="3">The sequence shown here is derived from an EMBL/GenBank/DDBJ whole genome shotgun (WGS) entry which is preliminary data.</text>
</comment>
<organism evidence="3 4">
    <name type="scientific">Flagellimonas taeanensis</name>
    <dbReference type="NCBI Taxonomy" id="1005926"/>
    <lineage>
        <taxon>Bacteria</taxon>
        <taxon>Pseudomonadati</taxon>
        <taxon>Bacteroidota</taxon>
        <taxon>Flavobacteriia</taxon>
        <taxon>Flavobacteriales</taxon>
        <taxon>Flavobacteriaceae</taxon>
        <taxon>Flagellimonas</taxon>
    </lineage>
</organism>
<evidence type="ECO:0000313" key="3">
    <source>
        <dbReference type="EMBL" id="SHK12277.1"/>
    </source>
</evidence>
<keyword evidence="5" id="KW-1185">Reference proteome</keyword>
<dbReference type="Proteomes" id="UP000198940">
    <property type="component" value="Unassembled WGS sequence"/>
</dbReference>
<dbReference type="RefSeq" id="WP_143070650.1">
    <property type="nucleotide sequence ID" value="NZ_FOKU01000001.1"/>
</dbReference>
<sequence length="397" mass="45117">MRFSKMKSSITCNAFFRLCAFVLTMFLASCQNEEEHSLPLEQNQSISLFFDKKGIEKAELEEKLTYKNYHLTYLMEKTLQASPDFNEQVSKKSGKERNPGIFYFDDLLSGDIVGKGQTTINDNIRFSLNAFIDLDGESWYPYMHKIKEGKGTASLFLINSYDPDTEKEIVQGYKLDATGQLKLKYRDLSEEDIFGTNPKPEALENDVFVLGISPEDQEYRLPDPILEEGFGDGGGISNNYVKMEYVKIKDKKESWVEKADVKFEVVDVTASSLTPGDFSTHCGPNAGLGCYWDGSFLVHCNNGEVGDKRLINRDMGILQTGELAKIAAFVIFEYDSWPAPTHVYEKILNGETLKVGYRSYQSPYDELTANFHNQNPYNLINGRNLSRNNSDIEYNLK</sequence>
<keyword evidence="1" id="KW-0732">Signal</keyword>
<proteinExistence type="predicted"/>
<dbReference type="EMBL" id="FOKU01000001">
    <property type="protein sequence ID" value="SFB68168.1"/>
    <property type="molecule type" value="Genomic_DNA"/>
</dbReference>
<feature type="chain" id="PRO_5009920189" evidence="1">
    <location>
        <begin position="29"/>
        <end position="397"/>
    </location>
</feature>